<proteinExistence type="predicted"/>
<dbReference type="KEGG" id="msm:MSMEG_2302"/>
<keyword evidence="3" id="KW-1185">Reference proteome</keyword>
<evidence type="ECO:0000313" key="1">
    <source>
        <dbReference type="EMBL" id="ABK72731.1"/>
    </source>
</evidence>
<organism evidence="1 3">
    <name type="scientific">Mycolicibacterium smegmatis (strain ATCC 700084 / mc(2)155)</name>
    <name type="common">Mycobacterium smegmatis</name>
    <dbReference type="NCBI Taxonomy" id="246196"/>
    <lineage>
        <taxon>Bacteria</taxon>
        <taxon>Bacillati</taxon>
        <taxon>Actinomycetota</taxon>
        <taxon>Actinomycetes</taxon>
        <taxon>Mycobacteriales</taxon>
        <taxon>Mycobacteriaceae</taxon>
        <taxon>Mycolicibacterium</taxon>
    </lineage>
</organism>
<name>A0QR83_MYCS2</name>
<dbReference type="PATRIC" id="fig|246196.19.peg.1010"/>
<sequence length="75" mass="8579">MDRQRRRWHQPPTPARWRDDALPAQERCCGRRGGRTVRPCGHPWPFVVDAITRAVCASPTAPVWRGTHDAIPRGQ</sequence>
<accession>A0QR83</accession>
<dbReference type="KEGG" id="msb:LJ00_05070"/>
<dbReference type="STRING" id="246196.MSMEG_1022"/>
<dbReference type="AlphaFoldDB" id="A0QR83"/>
<dbReference type="KEGG" id="msm:MSMEG_1022"/>
<dbReference type="EMBL" id="CP000480">
    <property type="protein sequence ID" value="ABK75154.1"/>
    <property type="molecule type" value="Genomic_DNA"/>
</dbReference>
<reference evidence="1 3" key="1">
    <citation type="submission" date="2006-10" db="EMBL/GenBank/DDBJ databases">
        <authorList>
            <person name="Fleischmann R.D."/>
            <person name="Dodson R.J."/>
            <person name="Haft D.H."/>
            <person name="Merkel J.S."/>
            <person name="Nelson W.C."/>
            <person name="Fraser C.M."/>
        </authorList>
    </citation>
    <scope>NUCLEOTIDE SEQUENCE [LARGE SCALE GENOMIC DNA]</scope>
    <source>
        <strain evidence="3">ATCC 700084 / mc(2)155</strain>
        <strain evidence="1">MC2 155</strain>
    </source>
</reference>
<dbReference type="Proteomes" id="UP000000757">
    <property type="component" value="Chromosome"/>
</dbReference>
<evidence type="ECO:0000313" key="2">
    <source>
        <dbReference type="EMBL" id="ABK75154.1"/>
    </source>
</evidence>
<protein>
    <submittedName>
        <fullName evidence="1">Uncharacterized protein</fullName>
    </submittedName>
</protein>
<evidence type="ECO:0000313" key="3">
    <source>
        <dbReference type="Proteomes" id="UP000000757"/>
    </source>
</evidence>
<dbReference type="EMBL" id="CP000480">
    <property type="protein sequence ID" value="ABK72731.1"/>
    <property type="molecule type" value="Genomic_DNA"/>
</dbReference>
<gene>
    <name evidence="1" type="ordered locus">MSMEG_1022</name>
    <name evidence="2" type="ordered locus">MSMEG_2302</name>
</gene>